<proteinExistence type="predicted"/>
<comment type="caution">
    <text evidence="2">The sequence shown here is derived from an EMBL/GenBank/DDBJ whole genome shotgun (WGS) entry which is preliminary data.</text>
</comment>
<protein>
    <submittedName>
        <fullName evidence="2">Uncharacterized protein</fullName>
    </submittedName>
</protein>
<organism evidence="2 3">
    <name type="scientific">Niveomyces insectorum RCEF 264</name>
    <dbReference type="NCBI Taxonomy" id="1081102"/>
    <lineage>
        <taxon>Eukaryota</taxon>
        <taxon>Fungi</taxon>
        <taxon>Dikarya</taxon>
        <taxon>Ascomycota</taxon>
        <taxon>Pezizomycotina</taxon>
        <taxon>Sordariomycetes</taxon>
        <taxon>Hypocreomycetidae</taxon>
        <taxon>Hypocreales</taxon>
        <taxon>Cordycipitaceae</taxon>
        <taxon>Niveomyces</taxon>
    </lineage>
</organism>
<reference evidence="2 3" key="1">
    <citation type="journal article" date="2016" name="Genome Biol. Evol.">
        <title>Divergent and convergent evolution of fungal pathogenicity.</title>
        <authorList>
            <person name="Shang Y."/>
            <person name="Xiao G."/>
            <person name="Zheng P."/>
            <person name="Cen K."/>
            <person name="Zhan S."/>
            <person name="Wang C."/>
        </authorList>
    </citation>
    <scope>NUCLEOTIDE SEQUENCE [LARGE SCALE GENOMIC DNA]</scope>
    <source>
        <strain evidence="2 3">RCEF 264</strain>
    </source>
</reference>
<gene>
    <name evidence="2" type="ORF">SPI_03038</name>
</gene>
<sequence length="341" mass="38950">MSQELFAQEICQYDDKQLDKYLDENNGTVRVVDVENLPESFKQRLKRRGILQPFDMNLVNKKLEAILANSGPGPGPVSRPDPHPRYRPDSFPVTIPVTDELMHRFWIFAEKRAYKWLIDDGGRPVYPIELLDDVAENPKAHKHLLLPMHLRPPHENTWRVFCKQAHLWSDFRSEQMKHRETAEALAAFNAAAEERRAMLGVVGPVVFLMDEAEQDTLTTWLEYLDAIYEHYEIRVRKFNPIHTRRRRNQARHLNWVLKQIPVIAREMEAESRDNNAAGGPPAMQIKITRKSKPRPASSSKPAPAALVNAAGKRLRRSVRCAERQAALRASAAAAAVAPAPE</sequence>
<dbReference type="OrthoDB" id="5419928at2759"/>
<feature type="compositionally biased region" description="Low complexity" evidence="1">
    <location>
        <begin position="294"/>
        <end position="305"/>
    </location>
</feature>
<keyword evidence="3" id="KW-1185">Reference proteome</keyword>
<dbReference type="Proteomes" id="UP000076874">
    <property type="component" value="Unassembled WGS sequence"/>
</dbReference>
<accession>A0A167X0R0</accession>
<dbReference type="EMBL" id="AZHD01000004">
    <property type="protein sequence ID" value="OAA64391.1"/>
    <property type="molecule type" value="Genomic_DNA"/>
</dbReference>
<name>A0A167X0R0_9HYPO</name>
<evidence type="ECO:0000313" key="3">
    <source>
        <dbReference type="Proteomes" id="UP000076874"/>
    </source>
</evidence>
<dbReference type="AlphaFoldDB" id="A0A167X0R0"/>
<evidence type="ECO:0000256" key="1">
    <source>
        <dbReference type="SAM" id="MobiDB-lite"/>
    </source>
</evidence>
<feature type="region of interest" description="Disordered" evidence="1">
    <location>
        <begin position="271"/>
        <end position="310"/>
    </location>
</feature>
<evidence type="ECO:0000313" key="2">
    <source>
        <dbReference type="EMBL" id="OAA64391.1"/>
    </source>
</evidence>